<keyword evidence="2" id="KW-1185">Reference proteome</keyword>
<reference evidence="1 2" key="1">
    <citation type="submission" date="2024-02" db="EMBL/GenBank/DDBJ databases">
        <title>Deinococcus aluminii NBRC 112889.</title>
        <authorList>
            <person name="Ichikawa N."/>
            <person name="Katano-Makiyama Y."/>
            <person name="Hidaka K."/>
        </authorList>
    </citation>
    <scope>NUCLEOTIDE SEQUENCE [LARGE SCALE GENOMIC DNA]</scope>
    <source>
        <strain evidence="1 2">NBRC 112889</strain>
    </source>
</reference>
<accession>A0ABP9XHT5</accession>
<dbReference type="RefSeq" id="WP_345455135.1">
    <property type="nucleotide sequence ID" value="NZ_BAABRV010000006.1"/>
</dbReference>
<evidence type="ECO:0000313" key="1">
    <source>
        <dbReference type="EMBL" id="GAA5534100.1"/>
    </source>
</evidence>
<sequence length="79" mass="9197">MYEEQFRRWQAQGPTAEQRQQVERLAQEVQATRPVVEQVLVLAELRKGSLDRILELSDAEVGLMTLLGLRSEEFRKKRG</sequence>
<dbReference type="EMBL" id="BAABRV010000006">
    <property type="protein sequence ID" value="GAA5534100.1"/>
    <property type="molecule type" value="Genomic_DNA"/>
</dbReference>
<proteinExistence type="predicted"/>
<gene>
    <name evidence="1" type="ORF">Dalu01_02508</name>
</gene>
<comment type="caution">
    <text evidence="1">The sequence shown here is derived from an EMBL/GenBank/DDBJ whole genome shotgun (WGS) entry which is preliminary data.</text>
</comment>
<dbReference type="Proteomes" id="UP001404956">
    <property type="component" value="Unassembled WGS sequence"/>
</dbReference>
<evidence type="ECO:0000313" key="2">
    <source>
        <dbReference type="Proteomes" id="UP001404956"/>
    </source>
</evidence>
<protein>
    <submittedName>
        <fullName evidence="1">Uncharacterized protein</fullName>
    </submittedName>
</protein>
<organism evidence="1 2">
    <name type="scientific">Deinococcus aluminii</name>
    <dbReference type="NCBI Taxonomy" id="1656885"/>
    <lineage>
        <taxon>Bacteria</taxon>
        <taxon>Thermotogati</taxon>
        <taxon>Deinococcota</taxon>
        <taxon>Deinococci</taxon>
        <taxon>Deinococcales</taxon>
        <taxon>Deinococcaceae</taxon>
        <taxon>Deinococcus</taxon>
    </lineage>
</organism>
<name>A0ABP9XHT5_9DEIO</name>